<feature type="domain" description="EamA" evidence="8">
    <location>
        <begin position="2"/>
        <end position="122"/>
    </location>
</feature>
<feature type="transmembrane region" description="Helical" evidence="7">
    <location>
        <begin position="133"/>
        <end position="152"/>
    </location>
</feature>
<dbReference type="Pfam" id="PF00892">
    <property type="entry name" value="EamA"/>
    <property type="match status" value="2"/>
</dbReference>
<dbReference type="AlphaFoldDB" id="A0A7J0CKH6"/>
<dbReference type="Proteomes" id="UP000498740">
    <property type="component" value="Unassembled WGS sequence"/>
</dbReference>
<evidence type="ECO:0000259" key="8">
    <source>
        <dbReference type="Pfam" id="PF00892"/>
    </source>
</evidence>
<organism evidence="10 11">
    <name type="scientific">Streptomyces microflavus</name>
    <name type="common">Streptomyces lipmanii</name>
    <dbReference type="NCBI Taxonomy" id="1919"/>
    <lineage>
        <taxon>Bacteria</taxon>
        <taxon>Bacillati</taxon>
        <taxon>Actinomycetota</taxon>
        <taxon>Actinomycetes</taxon>
        <taxon>Kitasatosporales</taxon>
        <taxon>Streptomycetaceae</taxon>
        <taxon>Streptomyces</taxon>
    </lineage>
</organism>
<gene>
    <name evidence="10" type="ORF">Smic_13640</name>
</gene>
<dbReference type="NCBIfam" id="TIGR03707">
    <property type="entry name" value="PPK2_P_aer"/>
    <property type="match status" value="1"/>
</dbReference>
<comment type="caution">
    <text evidence="10">The sequence shown here is derived from an EMBL/GenBank/DDBJ whole genome shotgun (WGS) entry which is preliminary data.</text>
</comment>
<evidence type="ECO:0000256" key="6">
    <source>
        <dbReference type="SAM" id="MobiDB-lite"/>
    </source>
</evidence>
<comment type="subunit">
    <text evidence="5">Homotetramer.</text>
</comment>
<feature type="transmembrane region" description="Helical" evidence="7">
    <location>
        <begin position="108"/>
        <end position="127"/>
    </location>
</feature>
<keyword evidence="7" id="KW-0472">Membrane</keyword>
<sequence>MLWASAFVSIRSAGEAYSPGALALGRLLAGVLVLGAILLLRREGLPGRGAWRGIITSGVLWFGLYMVALNWGEQEVDAGTAAMLVNIGPILMALLGARMLGEGLPRRLLLGMGISFSGAVVVGLAMSGHGTSSVLGVALCLLAAVVYALGVVSQKPALAYGSSLQINTFGCLIGAVACLPFTGVLISEAADAPMSATLNMIYLGVFPTALAFTTWGYALARTTAGRMGATTYAVPAIVVLMAWVLLDEVPTLLGVLGGCSAWPGWRSPGAVSRLGPHAEIRTGRWRETVMTRSTGAHGDRNGRSGSNGRNGAKKKAAREEAARAARFGGPYLDGFRVADSGDDDPVLVEPDGHARDAWREDYPYENKLRRRDYEKAKRALQIELLKLQHWVKERDERLVILFEGRDAAGKGGTIKRFTEHLNPRGARIVALEKPTERERTQWYFQRYAAHLPSAGEIVLFDRSWYNRAGVERVMGFCTTREYLEFMHQAPGFERMLARDGIHLVKFWFSVSRNEQRNRFMIRQIDPVRRWKLSPVDLASLDKWDEYTEAKELMLFHTDTADAPWTVVKSNDKKRARLEAMRHVLDRFDYPGKDPEVVGAPDPLIVGPASRLFEEGEMDARLLGPVTSTSRTTDY</sequence>
<feature type="transmembrane region" description="Helical" evidence="7">
    <location>
        <begin position="78"/>
        <end position="96"/>
    </location>
</feature>
<evidence type="ECO:0000259" key="9">
    <source>
        <dbReference type="Pfam" id="PF03976"/>
    </source>
</evidence>
<evidence type="ECO:0000313" key="11">
    <source>
        <dbReference type="Proteomes" id="UP000498740"/>
    </source>
</evidence>
<accession>A0A7J0CKH6</accession>
<dbReference type="SUPFAM" id="SSF52540">
    <property type="entry name" value="P-loop containing nucleoside triphosphate hydrolases"/>
    <property type="match status" value="1"/>
</dbReference>
<feature type="region of interest" description="Disordered" evidence="6">
    <location>
        <begin position="289"/>
        <end position="319"/>
    </location>
</feature>
<dbReference type="Pfam" id="PF03976">
    <property type="entry name" value="PPK2"/>
    <property type="match status" value="1"/>
</dbReference>
<keyword evidence="7" id="KW-0812">Transmembrane</keyword>
<name>A0A7J0CKH6_STRMI</name>
<proteinExistence type="inferred from homology"/>
<feature type="domain" description="EamA" evidence="8">
    <location>
        <begin position="135"/>
        <end position="259"/>
    </location>
</feature>
<feature type="transmembrane region" description="Helical" evidence="7">
    <location>
        <begin position="52"/>
        <end position="72"/>
    </location>
</feature>
<comment type="similarity">
    <text evidence="2 5">Belongs to the polyphosphate kinase 2 (PPK2) family. Class I subfamily.</text>
</comment>
<dbReference type="GO" id="GO:0008976">
    <property type="term" value="F:polyphosphate kinase activity"/>
    <property type="evidence" value="ECO:0007669"/>
    <property type="project" value="UniProtKB-UniRule"/>
</dbReference>
<evidence type="ECO:0000256" key="2">
    <source>
        <dbReference type="ARBA" id="ARBA00009924"/>
    </source>
</evidence>
<comment type="similarity">
    <text evidence="1">Belongs to the EamA transporter family.</text>
</comment>
<dbReference type="PANTHER" id="PTHR34383:SF1">
    <property type="entry name" value="ADP-POLYPHOSPHATE PHOSPHOTRANSFERASE"/>
    <property type="match status" value="1"/>
</dbReference>
<feature type="transmembrane region" description="Helical" evidence="7">
    <location>
        <begin position="20"/>
        <end position="40"/>
    </location>
</feature>
<dbReference type="InterPro" id="IPR037185">
    <property type="entry name" value="EmrE-like"/>
</dbReference>
<keyword evidence="3 5" id="KW-0808">Transferase</keyword>
<dbReference type="Gene3D" id="3.40.50.300">
    <property type="entry name" value="P-loop containing nucleotide triphosphate hydrolases"/>
    <property type="match status" value="1"/>
</dbReference>
<reference evidence="10 11" key="1">
    <citation type="submission" date="2020-05" db="EMBL/GenBank/DDBJ databases">
        <title>Whole genome shotgun sequence of Streptomyces microflavus NBRC 13062.</title>
        <authorList>
            <person name="Komaki H."/>
            <person name="Tamura T."/>
        </authorList>
    </citation>
    <scope>NUCLEOTIDE SEQUENCE [LARGE SCALE GENOMIC DNA]</scope>
    <source>
        <strain evidence="10 11">NBRC 13062</strain>
    </source>
</reference>
<feature type="transmembrane region" description="Helical" evidence="7">
    <location>
        <begin position="227"/>
        <end position="246"/>
    </location>
</feature>
<dbReference type="EMBL" id="BLWD01000001">
    <property type="protein sequence ID" value="GFN02808.1"/>
    <property type="molecule type" value="Genomic_DNA"/>
</dbReference>
<keyword evidence="7" id="KW-1133">Transmembrane helix</keyword>
<evidence type="ECO:0000256" key="1">
    <source>
        <dbReference type="ARBA" id="ARBA00007362"/>
    </source>
</evidence>
<evidence type="ECO:0000313" key="10">
    <source>
        <dbReference type="EMBL" id="GFN02808.1"/>
    </source>
</evidence>
<evidence type="ECO:0000256" key="5">
    <source>
        <dbReference type="RuleBase" id="RU369062"/>
    </source>
</evidence>
<feature type="domain" description="Polyphosphate kinase-2-related" evidence="9">
    <location>
        <begin position="368"/>
        <end position="592"/>
    </location>
</feature>
<feature type="transmembrane region" description="Helical" evidence="7">
    <location>
        <begin position="164"/>
        <end position="187"/>
    </location>
</feature>
<dbReference type="EC" id="2.7.4.-" evidence="5"/>
<dbReference type="InterPro" id="IPR022486">
    <property type="entry name" value="PPK2_PA0141"/>
</dbReference>
<feature type="transmembrane region" description="Helical" evidence="7">
    <location>
        <begin position="199"/>
        <end position="220"/>
    </location>
</feature>
<protein>
    <recommendedName>
        <fullName evidence="5">ADP/GDP-polyphosphate phosphotransferase</fullName>
        <ecNumber evidence="5">2.7.4.-</ecNumber>
    </recommendedName>
    <alternativeName>
        <fullName evidence="5">Polyphosphate kinase PPK2</fullName>
    </alternativeName>
</protein>
<dbReference type="InterPro" id="IPR000620">
    <property type="entry name" value="EamA_dom"/>
</dbReference>
<evidence type="ECO:0000256" key="4">
    <source>
        <dbReference type="ARBA" id="ARBA00022777"/>
    </source>
</evidence>
<dbReference type="InterPro" id="IPR022488">
    <property type="entry name" value="PPK2-related"/>
</dbReference>
<evidence type="ECO:0000256" key="3">
    <source>
        <dbReference type="ARBA" id="ARBA00022679"/>
    </source>
</evidence>
<comment type="function">
    <text evidence="5">Uses inorganic polyphosphate (polyP) as a donor to convert GDP to GTP or ADP to ATP.</text>
</comment>
<dbReference type="SUPFAM" id="SSF103481">
    <property type="entry name" value="Multidrug resistance efflux transporter EmrE"/>
    <property type="match status" value="2"/>
</dbReference>
<keyword evidence="4 5" id="KW-0418">Kinase</keyword>
<evidence type="ECO:0000256" key="7">
    <source>
        <dbReference type="SAM" id="Phobius"/>
    </source>
</evidence>
<dbReference type="InterPro" id="IPR027417">
    <property type="entry name" value="P-loop_NTPase"/>
</dbReference>
<dbReference type="GO" id="GO:0016020">
    <property type="term" value="C:membrane"/>
    <property type="evidence" value="ECO:0007669"/>
    <property type="project" value="InterPro"/>
</dbReference>
<dbReference type="GO" id="GO:0006793">
    <property type="term" value="P:phosphorus metabolic process"/>
    <property type="evidence" value="ECO:0007669"/>
    <property type="project" value="InterPro"/>
</dbReference>
<dbReference type="PANTHER" id="PTHR34383">
    <property type="entry name" value="POLYPHOSPHATE:AMP PHOSPHOTRANSFERASE-RELATED"/>
    <property type="match status" value="1"/>
</dbReference>